<dbReference type="SUPFAM" id="SSF52540">
    <property type="entry name" value="P-loop containing nucleoside triphosphate hydrolases"/>
    <property type="match status" value="1"/>
</dbReference>
<evidence type="ECO:0000313" key="5">
    <source>
        <dbReference type="Proteomes" id="UP000012065"/>
    </source>
</evidence>
<dbReference type="InterPro" id="IPR027417">
    <property type="entry name" value="P-loop_NTPase"/>
</dbReference>
<dbReference type="Gene3D" id="3.40.50.300">
    <property type="entry name" value="P-loop containing nucleotide triphosphate hydrolases"/>
    <property type="match status" value="1"/>
</dbReference>
<dbReference type="PANTHER" id="PTHR10039">
    <property type="entry name" value="AMELOGENIN"/>
    <property type="match status" value="1"/>
</dbReference>
<accession>M5C530</accession>
<sequence>MPLPSLSESLGRSKARLKRWLNIDIKPTTQNIAPLVRDMCPSVQSLIAQLQSSAEVFGPLKSAISELARVFEAYDAVSQERSEYKEVRTSIDRVLDDICDYVQSPTRQVMTDSMKLICVDIKAEIADMEKKQELPTGRLVLNSIQGLDAVTDCCRRVQGHLERLKINLNLSILNGIDKQIMEQKLTRMSPSMAATYNSAESVDIKRGACTPGTRKPQIDLLLEWAQTSDSGKTCWMNGMAGTGKTTIAYTVCNELKNTSQLAASFFCSRTISECRQAKHIIPSIAYQLARYSLPFWCALANILEEDPDAHTRALNVQYQKLIIEPLTKAQDSLPTDFIVVIDALDECDNQDTVAQILDVLLSGTGSLPIRYLMSSRPEKEIADRLAGRLAGQDEARLVLHNLNPVDVRSDIEAYMRAELTDISLTDGQWQGIIDRCGSLFIYASTTCRYIKQAHEMETLETALSVIMSSSSIPMDEGDDNPIDHLHGHMRHGANDPKYPGERGRS</sequence>
<feature type="compositionally biased region" description="Basic and acidic residues" evidence="2">
    <location>
        <begin position="481"/>
        <end position="505"/>
    </location>
</feature>
<gene>
    <name evidence="4" type="ORF">BN14_08237</name>
</gene>
<dbReference type="InterPro" id="IPR056884">
    <property type="entry name" value="NPHP3-like_N"/>
</dbReference>
<evidence type="ECO:0000256" key="2">
    <source>
        <dbReference type="SAM" id="MobiDB-lite"/>
    </source>
</evidence>
<feature type="domain" description="Nephrocystin 3-like N-terminal" evidence="3">
    <location>
        <begin position="222"/>
        <end position="376"/>
    </location>
</feature>
<keyword evidence="1" id="KW-0677">Repeat</keyword>
<dbReference type="EMBL" id="CAOJ01012655">
    <property type="protein sequence ID" value="CCO34145.1"/>
    <property type="molecule type" value="Genomic_DNA"/>
</dbReference>
<name>M5C530_THACB</name>
<dbReference type="AlphaFoldDB" id="M5C530"/>
<protein>
    <recommendedName>
        <fullName evidence="3">Nephrocystin 3-like N-terminal domain-containing protein</fullName>
    </recommendedName>
</protein>
<dbReference type="Proteomes" id="UP000012065">
    <property type="component" value="Unassembled WGS sequence"/>
</dbReference>
<evidence type="ECO:0000313" key="4">
    <source>
        <dbReference type="EMBL" id="CCO34145.1"/>
    </source>
</evidence>
<reference evidence="4 5" key="1">
    <citation type="journal article" date="2013" name="J. Biotechnol.">
        <title>Establishment and interpretation of the genome sequence of the phytopathogenic fungus Rhizoctonia solani AG1-IB isolate 7/3/14.</title>
        <authorList>
            <person name="Wibberg D.W."/>
            <person name="Jelonek L.J."/>
            <person name="Rupp O.R."/>
            <person name="Hennig M.H."/>
            <person name="Eikmeyer F.E."/>
            <person name="Goesmann A.G."/>
            <person name="Hartmann A.H."/>
            <person name="Borriss R.B."/>
            <person name="Grosch R.G."/>
            <person name="Puehler A.P."/>
            <person name="Schlueter A.S."/>
        </authorList>
    </citation>
    <scope>NUCLEOTIDE SEQUENCE [LARGE SCALE GENOMIC DNA]</scope>
    <source>
        <strain evidence="5">AG1-IB / isolate 7/3/14</strain>
    </source>
</reference>
<organism evidence="4 5">
    <name type="scientific">Thanatephorus cucumeris (strain AG1-IB / isolate 7/3/14)</name>
    <name type="common">Lettuce bottom rot fungus</name>
    <name type="synonym">Rhizoctonia solani</name>
    <dbReference type="NCBI Taxonomy" id="1108050"/>
    <lineage>
        <taxon>Eukaryota</taxon>
        <taxon>Fungi</taxon>
        <taxon>Dikarya</taxon>
        <taxon>Basidiomycota</taxon>
        <taxon>Agaricomycotina</taxon>
        <taxon>Agaricomycetes</taxon>
        <taxon>Cantharellales</taxon>
        <taxon>Ceratobasidiaceae</taxon>
        <taxon>Rhizoctonia</taxon>
        <taxon>Rhizoctonia solani AG-1</taxon>
    </lineage>
</organism>
<evidence type="ECO:0000259" key="3">
    <source>
        <dbReference type="Pfam" id="PF24883"/>
    </source>
</evidence>
<dbReference type="HOGENOM" id="CLU_000288_6_20_1"/>
<dbReference type="Pfam" id="PF24883">
    <property type="entry name" value="NPHP3_N"/>
    <property type="match status" value="1"/>
</dbReference>
<proteinExistence type="predicted"/>
<evidence type="ECO:0000256" key="1">
    <source>
        <dbReference type="ARBA" id="ARBA00022737"/>
    </source>
</evidence>
<comment type="caution">
    <text evidence="4">The sequence shown here is derived from an EMBL/GenBank/DDBJ whole genome shotgun (WGS) entry which is preliminary data.</text>
</comment>
<feature type="region of interest" description="Disordered" evidence="2">
    <location>
        <begin position="470"/>
        <end position="505"/>
    </location>
</feature>